<proteinExistence type="predicted"/>
<evidence type="ECO:0000256" key="1">
    <source>
        <dbReference type="ARBA" id="ARBA00022737"/>
    </source>
</evidence>
<sequence>KGWGTDEKLIIDILAHRTAAQK</sequence>
<dbReference type="PROSITE" id="PS51897">
    <property type="entry name" value="ANNEXIN_2"/>
    <property type="match status" value="1"/>
</dbReference>
<keyword evidence="1" id="KW-0677">Repeat</keyword>
<dbReference type="SUPFAM" id="SSF47874">
    <property type="entry name" value="Annexin"/>
    <property type="match status" value="1"/>
</dbReference>
<organism>
    <name type="scientific">Capsicum annuum</name>
    <name type="common">Capsicum pepper</name>
    <dbReference type="NCBI Taxonomy" id="4072"/>
    <lineage>
        <taxon>Eukaryota</taxon>
        <taxon>Viridiplantae</taxon>
        <taxon>Streptophyta</taxon>
        <taxon>Embryophyta</taxon>
        <taxon>Tracheophyta</taxon>
        <taxon>Spermatophyta</taxon>
        <taxon>Magnoliopsida</taxon>
        <taxon>eudicotyledons</taxon>
        <taxon>Gunneridae</taxon>
        <taxon>Pentapetalae</taxon>
        <taxon>asterids</taxon>
        <taxon>lamiids</taxon>
        <taxon>Solanales</taxon>
        <taxon>Solanaceae</taxon>
        <taxon>Solanoideae</taxon>
        <taxon>Capsiceae</taxon>
        <taxon>Capsicum</taxon>
    </lineage>
</organism>
<dbReference type="InterPro" id="IPR037104">
    <property type="entry name" value="Annexin_sf"/>
</dbReference>
<dbReference type="GO" id="GO:0005509">
    <property type="term" value="F:calcium ion binding"/>
    <property type="evidence" value="ECO:0007669"/>
    <property type="project" value="InterPro"/>
</dbReference>
<reference key="1">
    <citation type="journal article" date="1995" name="Biochem. Mol. Biol. Int.">
        <title>Plant annexin form homodimer during Ca(2+)-dependent liposome aggregation.</title>
        <authorList>
            <person name="Hoshino T."/>
            <person name="Mizutani A."/>
            <person name="Chida M."/>
            <person name="Hidaka H."/>
            <person name="Mizutani J."/>
        </authorList>
    </citation>
    <scope>PROTEIN SEQUENCE</scope>
</reference>
<evidence type="ECO:0000256" key="2">
    <source>
        <dbReference type="ARBA" id="ARBA00023216"/>
    </source>
</evidence>
<dbReference type="Gene3D" id="1.10.220.10">
    <property type="entry name" value="Annexin"/>
    <property type="match status" value="1"/>
</dbReference>
<dbReference type="Pfam" id="PF00191">
    <property type="entry name" value="Annexin"/>
    <property type="match status" value="1"/>
</dbReference>
<protein>
    <submittedName>
        <fullName>Annexin</fullName>
    </submittedName>
</protein>
<dbReference type="AlphaFoldDB" id="Q9S8E1"/>
<keyword evidence="2" id="KW-0041">Annexin</keyword>
<dbReference type="InterPro" id="IPR018502">
    <property type="entry name" value="Annexin_repeat"/>
</dbReference>
<name>Q9S8E1_CAPAN</name>
<dbReference type="GO" id="GO:0005544">
    <property type="term" value="F:calcium-dependent phospholipid binding"/>
    <property type="evidence" value="ECO:0007669"/>
    <property type="project" value="InterPro"/>
</dbReference>
<accession>Q9S8E1</accession>